<protein>
    <recommendedName>
        <fullName evidence="4">VOC domain-containing protein</fullName>
    </recommendedName>
</protein>
<sequence length="496" mass="55689">MNFLRGVACVLLAVALVECTEERETKWHVVGVSHISIQVSNLSSSTYFYTEILGGKLVDELSCLEGTSDMEYIRLWTREAAEQIVEDCAVEEVDCDKISPVSTSWKVYFASVLFDNMMIQLVQYESIGQDIEENVTPKSLIQDMAETKIAFWLEDSVNLTEYAENIEERSQNYGLEKVRFMRPLLLSDNANFREANKGVRELRDEKLKGLSIGYAKGPDGENIKVIQLVESSKHSFGKHYCEAKMISSALLNTDRCEHSHHGNQSRLNGVNHISIMTADVNSTLEFFINKMGAYFIDDVQPSHLQSPSLSKIMVDKLLAHSTNGEEVTLEDDDFRSKLLQMVSSVELNMRYILLGNIMVEVVFLTGLPPNSGDNFKMFDIMPGSSFSLPGSTEVAFMFSKKRDLENFAAENGGLVQPSTITKGPLQGLTSALMTSPSKRTIRLVHFSHSSKHHLHSSMRRHGAVHPAFDGLNPWLSEGYYDFCQQFETLGESSEVE</sequence>
<comment type="caution">
    <text evidence="2">The sequence shown here is derived from an EMBL/GenBank/DDBJ whole genome shotgun (WGS) entry which is preliminary data.</text>
</comment>
<evidence type="ECO:0000313" key="2">
    <source>
        <dbReference type="EMBL" id="KAF6031613.1"/>
    </source>
</evidence>
<dbReference type="SUPFAM" id="SSF54593">
    <property type="entry name" value="Glyoxalase/Bleomycin resistance protein/Dihydroxybiphenyl dioxygenase"/>
    <property type="match status" value="1"/>
</dbReference>
<dbReference type="OrthoDB" id="6080597at2759"/>
<keyword evidence="1" id="KW-0732">Signal</keyword>
<keyword evidence="3" id="KW-1185">Reference proteome</keyword>
<feature type="chain" id="PRO_5029712803" description="VOC domain-containing protein" evidence="1">
    <location>
        <begin position="20"/>
        <end position="496"/>
    </location>
</feature>
<evidence type="ECO:0000256" key="1">
    <source>
        <dbReference type="SAM" id="SignalP"/>
    </source>
</evidence>
<proteinExistence type="predicted"/>
<accession>A0A7J7K094</accession>
<organism evidence="2 3">
    <name type="scientific">Bugula neritina</name>
    <name type="common">Brown bryozoan</name>
    <name type="synonym">Sertularia neritina</name>
    <dbReference type="NCBI Taxonomy" id="10212"/>
    <lineage>
        <taxon>Eukaryota</taxon>
        <taxon>Metazoa</taxon>
        <taxon>Spiralia</taxon>
        <taxon>Lophotrochozoa</taxon>
        <taxon>Bryozoa</taxon>
        <taxon>Gymnolaemata</taxon>
        <taxon>Cheilostomatida</taxon>
        <taxon>Flustrina</taxon>
        <taxon>Buguloidea</taxon>
        <taxon>Bugulidae</taxon>
        <taxon>Bugula</taxon>
    </lineage>
</organism>
<feature type="signal peptide" evidence="1">
    <location>
        <begin position="1"/>
        <end position="19"/>
    </location>
</feature>
<dbReference type="Proteomes" id="UP000593567">
    <property type="component" value="Unassembled WGS sequence"/>
</dbReference>
<name>A0A7J7K094_BUGNE</name>
<evidence type="ECO:0000313" key="3">
    <source>
        <dbReference type="Proteomes" id="UP000593567"/>
    </source>
</evidence>
<dbReference type="EMBL" id="VXIV02001585">
    <property type="protein sequence ID" value="KAF6031613.1"/>
    <property type="molecule type" value="Genomic_DNA"/>
</dbReference>
<evidence type="ECO:0008006" key="4">
    <source>
        <dbReference type="Google" id="ProtNLM"/>
    </source>
</evidence>
<reference evidence="2" key="1">
    <citation type="submission" date="2020-06" db="EMBL/GenBank/DDBJ databases">
        <title>Draft genome of Bugula neritina, a colonial animal packing powerful symbionts and potential medicines.</title>
        <authorList>
            <person name="Rayko M."/>
        </authorList>
    </citation>
    <scope>NUCLEOTIDE SEQUENCE [LARGE SCALE GENOMIC DNA]</scope>
    <source>
        <strain evidence="2">Kwan_BN1</strain>
    </source>
</reference>
<dbReference type="InterPro" id="IPR029068">
    <property type="entry name" value="Glyas_Bleomycin-R_OHBP_Dase"/>
</dbReference>
<dbReference type="Gene3D" id="3.10.180.10">
    <property type="entry name" value="2,3-Dihydroxybiphenyl 1,2-Dioxygenase, domain 1"/>
    <property type="match status" value="1"/>
</dbReference>
<gene>
    <name evidence="2" type="ORF">EB796_010075</name>
</gene>
<dbReference type="AlphaFoldDB" id="A0A7J7K094"/>